<name>A0A919TK98_9ACTN</name>
<dbReference type="Gene3D" id="3.90.640.10">
    <property type="entry name" value="Actin, Chain A, domain 4"/>
    <property type="match status" value="1"/>
</dbReference>
<keyword evidence="3" id="KW-0143">Chaperone</keyword>
<dbReference type="PANTHER" id="PTHR42749:SF1">
    <property type="entry name" value="CELL SHAPE-DETERMINING PROTEIN MREB"/>
    <property type="match status" value="1"/>
</dbReference>
<evidence type="ECO:0000313" key="6">
    <source>
        <dbReference type="EMBL" id="GIF05123.1"/>
    </source>
</evidence>
<proteinExistence type="predicted"/>
<dbReference type="SUPFAM" id="SSF53067">
    <property type="entry name" value="Actin-like ATPase domain"/>
    <property type="match status" value="2"/>
</dbReference>
<evidence type="ECO:0008006" key="8">
    <source>
        <dbReference type="Google" id="ProtNLM"/>
    </source>
</evidence>
<keyword evidence="5" id="KW-1133">Transmembrane helix</keyword>
<evidence type="ECO:0000256" key="1">
    <source>
        <dbReference type="ARBA" id="ARBA00022741"/>
    </source>
</evidence>
<feature type="transmembrane region" description="Helical" evidence="5">
    <location>
        <begin position="413"/>
        <end position="433"/>
    </location>
</feature>
<feature type="transmembrane region" description="Helical" evidence="5">
    <location>
        <begin position="517"/>
        <end position="538"/>
    </location>
</feature>
<evidence type="ECO:0000256" key="3">
    <source>
        <dbReference type="ARBA" id="ARBA00023186"/>
    </source>
</evidence>
<feature type="transmembrane region" description="Helical" evidence="5">
    <location>
        <begin position="488"/>
        <end position="511"/>
    </location>
</feature>
<evidence type="ECO:0000256" key="4">
    <source>
        <dbReference type="SAM" id="MobiDB-lite"/>
    </source>
</evidence>
<comment type="caution">
    <text evidence="6">The sequence shown here is derived from an EMBL/GenBank/DDBJ whole genome shotgun (WGS) entry which is preliminary data.</text>
</comment>
<dbReference type="EMBL" id="BOMW01000024">
    <property type="protein sequence ID" value="GIF05123.1"/>
    <property type="molecule type" value="Genomic_DNA"/>
</dbReference>
<keyword evidence="5" id="KW-0812">Transmembrane</keyword>
<feature type="region of interest" description="Disordered" evidence="4">
    <location>
        <begin position="232"/>
        <end position="269"/>
    </location>
</feature>
<keyword evidence="5" id="KW-0472">Membrane</keyword>
<keyword evidence="1" id="KW-0547">Nucleotide-binding</keyword>
<keyword evidence="2" id="KW-0067">ATP-binding</keyword>
<dbReference type="Gene3D" id="3.30.420.40">
    <property type="match status" value="2"/>
</dbReference>
<keyword evidence="7" id="KW-1185">Reference proteome</keyword>
<dbReference type="Proteomes" id="UP000629619">
    <property type="component" value="Unassembled WGS sequence"/>
</dbReference>
<dbReference type="GO" id="GO:0140662">
    <property type="term" value="F:ATP-dependent protein folding chaperone"/>
    <property type="evidence" value="ECO:0007669"/>
    <property type="project" value="InterPro"/>
</dbReference>
<dbReference type="InterPro" id="IPR043129">
    <property type="entry name" value="ATPase_NBD"/>
</dbReference>
<feature type="transmembrane region" description="Helical" evidence="5">
    <location>
        <begin position="624"/>
        <end position="644"/>
    </location>
</feature>
<gene>
    <name evidence="6" type="ORF">Asi03nite_26610</name>
</gene>
<evidence type="ECO:0000256" key="5">
    <source>
        <dbReference type="SAM" id="Phobius"/>
    </source>
</evidence>
<evidence type="ECO:0000256" key="2">
    <source>
        <dbReference type="ARBA" id="ARBA00022840"/>
    </source>
</evidence>
<sequence length="648" mass="65632">MLFCFTDRMQTGPRLAIDYGTSCSRAVLAWPDGPWQALIIDGTAEPSTAVHIARDGTVTTGPAAWRLAEKDPDGFVPSPLAAGTGTVRVHGRTVDVTNLVAATLRPIVAEASRMAGLLPADIRMSVPAGWDPTRRTWLRQAAHQAGLGRPQLIEAPVAALLSTDTPFAGTTSPRYVLVCDIGATGEVSVLRTGPDGAEVLATTWSADAGGNAVDDRLVAMLLSTAVPAGAAESAPSARPVAAGSTSRVAADERKTPPSTATGVTGPADSSDVGTVLRAASAATVAVLRTGKEAVSQQPAVTVPLPSPGAAVVLSTTLVERAAEPVLRRVLQLAFDALRAAALEPADLAEVYAVGATAAMPALPRVLGERLGVPVRVPALPGAAVVLGVAQAEGAAAPMSEPAPAVPKLTVLRALGLVLPGLASVVLFSHFVFTARGATASSWGELAIAGVLALVLCLAAGPWIGAALARDTGLRGRWDAAGQVSAGLLSGNAFGVTVAALYAVAAALYLVVPFGEPLQWALLPVLPAALLAAAVAVIVRCRLSPPVIIEFPVVAAMILSVGSVLFALTVRAAPPPGVEAASRLGGALVGVGVALLLFRITVLRGITAVVLGVFGFFIADPRAVGVFGVGIGLAVAVWWGQRLLACVRA</sequence>
<accession>A0A919TK98</accession>
<protein>
    <recommendedName>
        <fullName evidence="8">Hsp70 protein</fullName>
    </recommendedName>
</protein>
<feature type="transmembrane region" description="Helical" evidence="5">
    <location>
        <begin position="601"/>
        <end position="618"/>
    </location>
</feature>
<dbReference type="InterPro" id="IPR013126">
    <property type="entry name" value="Hsp_70_fam"/>
</dbReference>
<dbReference type="PANTHER" id="PTHR42749">
    <property type="entry name" value="CELL SHAPE-DETERMINING PROTEIN MREB"/>
    <property type="match status" value="1"/>
</dbReference>
<evidence type="ECO:0000313" key="7">
    <source>
        <dbReference type="Proteomes" id="UP000629619"/>
    </source>
</evidence>
<dbReference type="AlphaFoldDB" id="A0A919TK98"/>
<dbReference type="GO" id="GO:0005524">
    <property type="term" value="F:ATP binding"/>
    <property type="evidence" value="ECO:0007669"/>
    <property type="project" value="UniProtKB-KW"/>
</dbReference>
<feature type="transmembrane region" description="Helical" evidence="5">
    <location>
        <begin position="445"/>
        <end position="467"/>
    </location>
</feature>
<feature type="transmembrane region" description="Helical" evidence="5">
    <location>
        <begin position="579"/>
        <end position="596"/>
    </location>
</feature>
<reference evidence="6" key="1">
    <citation type="submission" date="2021-01" db="EMBL/GenBank/DDBJ databases">
        <title>Whole genome shotgun sequence of Actinoplanes siamensis NBRC 109076.</title>
        <authorList>
            <person name="Komaki H."/>
            <person name="Tamura T."/>
        </authorList>
    </citation>
    <scope>NUCLEOTIDE SEQUENCE</scope>
    <source>
        <strain evidence="6">NBRC 109076</strain>
    </source>
</reference>
<feature type="transmembrane region" description="Helical" evidence="5">
    <location>
        <begin position="550"/>
        <end position="573"/>
    </location>
</feature>
<organism evidence="6 7">
    <name type="scientific">Actinoplanes siamensis</name>
    <dbReference type="NCBI Taxonomy" id="1223317"/>
    <lineage>
        <taxon>Bacteria</taxon>
        <taxon>Bacillati</taxon>
        <taxon>Actinomycetota</taxon>
        <taxon>Actinomycetes</taxon>
        <taxon>Micromonosporales</taxon>
        <taxon>Micromonosporaceae</taxon>
        <taxon>Actinoplanes</taxon>
    </lineage>
</organism>
<dbReference type="Pfam" id="PF00012">
    <property type="entry name" value="HSP70"/>
    <property type="match status" value="1"/>
</dbReference>